<evidence type="ECO:0000313" key="4">
    <source>
        <dbReference type="Proteomes" id="UP000283509"/>
    </source>
</evidence>
<keyword evidence="2" id="KW-1133">Transmembrane helix</keyword>
<feature type="region of interest" description="Disordered" evidence="1">
    <location>
        <begin position="83"/>
        <end position="104"/>
    </location>
</feature>
<evidence type="ECO:0000256" key="2">
    <source>
        <dbReference type="SAM" id="Phobius"/>
    </source>
</evidence>
<organism evidence="3 4">
    <name type="scientific">Penaeus vannamei</name>
    <name type="common">Whiteleg shrimp</name>
    <name type="synonym">Litopenaeus vannamei</name>
    <dbReference type="NCBI Taxonomy" id="6689"/>
    <lineage>
        <taxon>Eukaryota</taxon>
        <taxon>Metazoa</taxon>
        <taxon>Ecdysozoa</taxon>
        <taxon>Arthropoda</taxon>
        <taxon>Crustacea</taxon>
        <taxon>Multicrustacea</taxon>
        <taxon>Malacostraca</taxon>
        <taxon>Eumalacostraca</taxon>
        <taxon>Eucarida</taxon>
        <taxon>Decapoda</taxon>
        <taxon>Dendrobranchiata</taxon>
        <taxon>Penaeoidea</taxon>
        <taxon>Penaeidae</taxon>
        <taxon>Penaeus</taxon>
    </lineage>
</organism>
<reference evidence="3 4" key="1">
    <citation type="submission" date="2018-04" db="EMBL/GenBank/DDBJ databases">
        <authorList>
            <person name="Zhang X."/>
            <person name="Yuan J."/>
            <person name="Li F."/>
            <person name="Xiang J."/>
        </authorList>
    </citation>
    <scope>NUCLEOTIDE SEQUENCE [LARGE SCALE GENOMIC DNA]</scope>
    <source>
        <tissue evidence="3">Muscle</tissue>
    </source>
</reference>
<keyword evidence="2" id="KW-0812">Transmembrane</keyword>
<evidence type="ECO:0000256" key="1">
    <source>
        <dbReference type="SAM" id="MobiDB-lite"/>
    </source>
</evidence>
<feature type="region of interest" description="Disordered" evidence="1">
    <location>
        <begin position="34"/>
        <end position="61"/>
    </location>
</feature>
<dbReference type="AlphaFoldDB" id="A0A3R7NBJ9"/>
<comment type="caution">
    <text evidence="3">The sequence shown here is derived from an EMBL/GenBank/DDBJ whole genome shotgun (WGS) entry which is preliminary data.</text>
</comment>
<feature type="compositionally biased region" description="Basic and acidic residues" evidence="1">
    <location>
        <begin position="85"/>
        <end position="102"/>
    </location>
</feature>
<dbReference type="Proteomes" id="UP000283509">
    <property type="component" value="Unassembled WGS sequence"/>
</dbReference>
<evidence type="ECO:0000313" key="3">
    <source>
        <dbReference type="EMBL" id="ROT82662.1"/>
    </source>
</evidence>
<protein>
    <submittedName>
        <fullName evidence="3">Uncharacterized protein</fullName>
    </submittedName>
</protein>
<name>A0A3R7NBJ9_PENVA</name>
<feature type="transmembrane region" description="Helical" evidence="2">
    <location>
        <begin position="112"/>
        <end position="131"/>
    </location>
</feature>
<sequence>MTHITILALASYVTPMCSLYRPKGLVSVNCDEQEETYHDRGPPPKHKRQKRDAEREDRNGVSLSVRARSCSYGQDVRGALGDIEYEGKEGKEGGGPKDERGSRGRRVRREQYILALSVAVSAWLNLCRLNMSQEQPISIPMANLQVVVKLFVLGLLLLAVSLAGFVASQSSCRYNDCTFETHAAFSVGVAALTAGEVASAVTQLL</sequence>
<accession>A0A3R7NBJ9</accession>
<reference evidence="3 4" key="2">
    <citation type="submission" date="2019-01" db="EMBL/GenBank/DDBJ databases">
        <title>The decoding of complex shrimp genome reveals the adaptation for benthos swimmer, frequently molting mechanism and breeding impact on genome.</title>
        <authorList>
            <person name="Sun Y."/>
            <person name="Gao Y."/>
            <person name="Yu Y."/>
        </authorList>
    </citation>
    <scope>NUCLEOTIDE SEQUENCE [LARGE SCALE GENOMIC DNA]</scope>
    <source>
        <tissue evidence="3">Muscle</tissue>
    </source>
</reference>
<feature type="transmembrane region" description="Helical" evidence="2">
    <location>
        <begin position="146"/>
        <end position="166"/>
    </location>
</feature>
<keyword evidence="4" id="KW-1185">Reference proteome</keyword>
<proteinExistence type="predicted"/>
<dbReference type="EMBL" id="QCYY01000789">
    <property type="protein sequence ID" value="ROT82662.1"/>
    <property type="molecule type" value="Genomic_DNA"/>
</dbReference>
<keyword evidence="2" id="KW-0472">Membrane</keyword>
<gene>
    <name evidence="3" type="ORF">C7M84_024138</name>
</gene>